<sequence length="39" mass="4380">MNRPRRSRICHRNALLGGLVLISVWHGGERTGRTPGRAK</sequence>
<organism evidence="1 2">
    <name type="scientific">Streptomyces turgidiscabies (strain Car8)</name>
    <dbReference type="NCBI Taxonomy" id="698760"/>
    <lineage>
        <taxon>Bacteria</taxon>
        <taxon>Bacillati</taxon>
        <taxon>Actinomycetota</taxon>
        <taxon>Actinomycetes</taxon>
        <taxon>Kitasatosporales</taxon>
        <taxon>Streptomycetaceae</taxon>
        <taxon>Streptomyces</taxon>
    </lineage>
</organism>
<reference evidence="1 2" key="1">
    <citation type="journal article" date="2011" name="Plasmid">
        <title>Streptomyces turgidiscabies Car8 contains a modular pathogenicity island that shares virulence genes with other actinobacterial plant pathogens.</title>
        <authorList>
            <person name="Huguet-Tapia J.C."/>
            <person name="Badger J.H."/>
            <person name="Loria R."/>
            <person name="Pettis G.S."/>
        </authorList>
    </citation>
    <scope>NUCLEOTIDE SEQUENCE [LARGE SCALE GENOMIC DNA]</scope>
    <source>
        <strain evidence="1 2">Car8</strain>
    </source>
</reference>
<evidence type="ECO:0000313" key="1">
    <source>
        <dbReference type="EMBL" id="ELP70323.1"/>
    </source>
</evidence>
<proteinExistence type="predicted"/>
<name>L7FFY4_STRT8</name>
<protein>
    <submittedName>
        <fullName evidence="1">Uncharacterized protein</fullName>
    </submittedName>
</protein>
<dbReference type="EMBL" id="AEJB01000090">
    <property type="protein sequence ID" value="ELP70323.1"/>
    <property type="molecule type" value="Genomic_DNA"/>
</dbReference>
<evidence type="ECO:0000313" key="2">
    <source>
        <dbReference type="Proteomes" id="UP000010931"/>
    </source>
</evidence>
<dbReference type="Proteomes" id="UP000010931">
    <property type="component" value="Unassembled WGS sequence"/>
</dbReference>
<comment type="caution">
    <text evidence="1">The sequence shown here is derived from an EMBL/GenBank/DDBJ whole genome shotgun (WGS) entry which is preliminary data.</text>
</comment>
<dbReference type="AlphaFoldDB" id="L7FFY4"/>
<keyword evidence="2" id="KW-1185">Reference proteome</keyword>
<accession>L7FFY4</accession>
<gene>
    <name evidence="1" type="ORF">STRTUCAR8_02972</name>
</gene>
<dbReference type="PATRIC" id="fig|698760.3.peg.1041"/>